<dbReference type="InterPro" id="IPR007862">
    <property type="entry name" value="Adenylate_kinase_lid-dom"/>
</dbReference>
<dbReference type="PROSITE" id="PS00113">
    <property type="entry name" value="ADENYLATE_KINASE"/>
    <property type="match status" value="1"/>
</dbReference>
<keyword evidence="1" id="KW-0808">Transferase</keyword>
<dbReference type="InterPro" id="IPR000850">
    <property type="entry name" value="Adenylat/UMP-CMP_kin"/>
</dbReference>
<dbReference type="Pfam" id="PF00406">
    <property type="entry name" value="ADK"/>
    <property type="match status" value="1"/>
</dbReference>
<dbReference type="InterPro" id="IPR027417">
    <property type="entry name" value="P-loop_NTPase"/>
</dbReference>
<dbReference type="NCBIfam" id="NF001381">
    <property type="entry name" value="PRK00279.1-3"/>
    <property type="match status" value="1"/>
</dbReference>
<evidence type="ECO:0000256" key="1">
    <source>
        <dbReference type="ARBA" id="ARBA00022679"/>
    </source>
</evidence>
<dbReference type="GO" id="GO:0005524">
    <property type="term" value="F:ATP binding"/>
    <property type="evidence" value="ECO:0007669"/>
    <property type="project" value="InterPro"/>
</dbReference>
<dbReference type="EMBL" id="UINC01084367">
    <property type="protein sequence ID" value="SVC30952.1"/>
    <property type="molecule type" value="Genomic_DNA"/>
</dbReference>
<organism evidence="5">
    <name type="scientific">marine metagenome</name>
    <dbReference type="NCBI Taxonomy" id="408172"/>
    <lineage>
        <taxon>unclassified sequences</taxon>
        <taxon>metagenomes</taxon>
        <taxon>ecological metagenomes</taxon>
    </lineage>
</organism>
<dbReference type="CDD" id="cd01428">
    <property type="entry name" value="ADK"/>
    <property type="match status" value="1"/>
</dbReference>
<dbReference type="InterPro" id="IPR006259">
    <property type="entry name" value="Adenyl_kin_sub"/>
</dbReference>
<dbReference type="SUPFAM" id="SSF52540">
    <property type="entry name" value="P-loop containing nucleoside triphosphate hydrolases"/>
    <property type="match status" value="1"/>
</dbReference>
<evidence type="ECO:0000256" key="3">
    <source>
        <dbReference type="ARBA" id="ARBA00022777"/>
    </source>
</evidence>
<evidence type="ECO:0000259" key="4">
    <source>
        <dbReference type="Pfam" id="PF05191"/>
    </source>
</evidence>
<dbReference type="AlphaFoldDB" id="A0A382L6T5"/>
<feature type="domain" description="Adenylate kinase active site lid" evidence="4">
    <location>
        <begin position="127"/>
        <end position="162"/>
    </location>
</feature>
<dbReference type="NCBIfam" id="NF011100">
    <property type="entry name" value="PRK14527.1"/>
    <property type="match status" value="1"/>
</dbReference>
<dbReference type="PRINTS" id="PR00094">
    <property type="entry name" value="ADENYLTKNASE"/>
</dbReference>
<dbReference type="NCBIfam" id="TIGR01351">
    <property type="entry name" value="adk"/>
    <property type="match status" value="1"/>
</dbReference>
<protein>
    <recommendedName>
        <fullName evidence="4">Adenylate kinase active site lid domain-containing protein</fullName>
    </recommendedName>
</protein>
<keyword evidence="3" id="KW-0418">Kinase</keyword>
<evidence type="ECO:0000256" key="2">
    <source>
        <dbReference type="ARBA" id="ARBA00022741"/>
    </source>
</evidence>
<dbReference type="Gene3D" id="3.40.50.300">
    <property type="entry name" value="P-loop containing nucleotide triphosphate hydrolases"/>
    <property type="match status" value="1"/>
</dbReference>
<evidence type="ECO:0000313" key="5">
    <source>
        <dbReference type="EMBL" id="SVC30952.1"/>
    </source>
</evidence>
<dbReference type="PANTHER" id="PTHR23359">
    <property type="entry name" value="NUCLEOTIDE KINASE"/>
    <property type="match status" value="1"/>
</dbReference>
<dbReference type="GO" id="GO:0004017">
    <property type="term" value="F:AMP kinase activity"/>
    <property type="evidence" value="ECO:0007669"/>
    <property type="project" value="InterPro"/>
</dbReference>
<name>A0A382L6T5_9ZZZZ</name>
<dbReference type="FunFam" id="3.40.50.300:FF:000106">
    <property type="entry name" value="Adenylate kinase mitochondrial"/>
    <property type="match status" value="1"/>
</dbReference>
<dbReference type="NCBIfam" id="NF001380">
    <property type="entry name" value="PRK00279.1-2"/>
    <property type="match status" value="1"/>
</dbReference>
<sequence length="213" mass="23958">MRLILLGPPGAGKGTQAKMLDEKFQKPQISTGNILRKSIQNGTELGKRAEVFMNAGKLVQDDIVIGLIRERIVEEDCRTGFILDGFPRTIVQAEKLTETLEEMNLSIDAVIDFEVESEELLNRLTGRSTCRDCGDMFHGTSRPPLRKGVCDSCEGELYQREDDKEKTIKKRLEVYQHETAPLKEYYRRQGNLKTVQGCGTVEEIFSKVCAAVS</sequence>
<accession>A0A382L6T5</accession>
<proteinExistence type="inferred from homology"/>
<reference evidence="5" key="1">
    <citation type="submission" date="2018-05" db="EMBL/GenBank/DDBJ databases">
        <authorList>
            <person name="Lanie J.A."/>
            <person name="Ng W.-L."/>
            <person name="Kazmierczak K.M."/>
            <person name="Andrzejewski T.M."/>
            <person name="Davidsen T.M."/>
            <person name="Wayne K.J."/>
            <person name="Tettelin H."/>
            <person name="Glass J.I."/>
            <person name="Rusch D."/>
            <person name="Podicherti R."/>
            <person name="Tsui H.-C.T."/>
            <person name="Winkler M.E."/>
        </authorList>
    </citation>
    <scope>NUCLEOTIDE SEQUENCE</scope>
</reference>
<dbReference type="HAMAP" id="MF_00235">
    <property type="entry name" value="Adenylate_kinase_Adk"/>
    <property type="match status" value="1"/>
</dbReference>
<gene>
    <name evidence="5" type="ORF">METZ01_LOCUS283806</name>
</gene>
<keyword evidence="2" id="KW-0547">Nucleotide-binding</keyword>
<dbReference type="InterPro" id="IPR033690">
    <property type="entry name" value="Adenylat_kinase_CS"/>
</dbReference>
<dbReference type="Pfam" id="PF05191">
    <property type="entry name" value="ADK_lid"/>
    <property type="match status" value="1"/>
</dbReference>